<reference evidence="2" key="1">
    <citation type="journal article" date="2010" name="ISME J.">
        <title>Metagenome of the Mediterranean deep chlorophyll maximum studied by direct and fosmid library 454 pyrosequencing.</title>
        <authorList>
            <person name="Ghai R."/>
            <person name="Martin-Cuadrado A.B."/>
            <person name="Molto A.G."/>
            <person name="Heredia I.G."/>
            <person name="Cabrera R."/>
            <person name="Martin J."/>
            <person name="Verdu M."/>
            <person name="Deschamps P."/>
            <person name="Moreira D."/>
            <person name="Lopez-Garcia P."/>
            <person name="Mira A."/>
            <person name="Rodriguez-Valera F."/>
        </authorList>
    </citation>
    <scope>NUCLEOTIDE SEQUENCE</scope>
</reference>
<dbReference type="AlphaFoldDB" id="D6PK93"/>
<dbReference type="EMBL" id="GU943120">
    <property type="protein sequence ID" value="ADD96144.1"/>
    <property type="molecule type" value="Genomic_DNA"/>
</dbReference>
<protein>
    <recommendedName>
        <fullName evidence="3">Holin of 3TMs, for gene-transfer release</fullName>
    </recommendedName>
</protein>
<name>D6PK93_9ZZZZ</name>
<proteinExistence type="predicted"/>
<keyword evidence="1" id="KW-0812">Transmembrane</keyword>
<evidence type="ECO:0008006" key="3">
    <source>
        <dbReference type="Google" id="ProtNLM"/>
    </source>
</evidence>
<sequence>MWLSAIKLAVQAGSHIYKNKQKTKMLMADAQMNHAQKMANGEAEYQGKLLQSRDSDWKDEFILLLLSVPIVMLGFAVWSDDPAHMEKMKLFFEYFSQLPFWYQTIFVGVIASVYGLKATDLIKRK</sequence>
<keyword evidence="1" id="KW-1133">Transmembrane helix</keyword>
<evidence type="ECO:0000313" key="2">
    <source>
        <dbReference type="EMBL" id="ADD96144.1"/>
    </source>
</evidence>
<feature type="transmembrane region" description="Helical" evidence="1">
    <location>
        <begin position="61"/>
        <end position="78"/>
    </location>
</feature>
<feature type="transmembrane region" description="Helical" evidence="1">
    <location>
        <begin position="98"/>
        <end position="116"/>
    </location>
</feature>
<accession>D6PK93</accession>
<evidence type="ECO:0000256" key="1">
    <source>
        <dbReference type="SAM" id="Phobius"/>
    </source>
</evidence>
<keyword evidence="1" id="KW-0472">Membrane</keyword>
<organism evidence="2">
    <name type="scientific">uncultured organism MedDCM-OCT-S04-C777</name>
    <dbReference type="NCBI Taxonomy" id="743619"/>
    <lineage>
        <taxon>unclassified sequences</taxon>
        <taxon>environmental samples</taxon>
    </lineage>
</organism>